<keyword evidence="2" id="KW-1185">Reference proteome</keyword>
<sequence>MDNWKLENRKYEDWKQLNSKYLREINNLIHDMKPEKQLQIISYFNHSFNISHTKELDNFCIGTFHLINVGAVVLNNPFICIRIDSEDEFEFSGKYIYQDSLKKNRMTQAWERFNDPKDKHEYWLRPVEKKLLAKGDMISFSNFQLKWKSLSSYTFRLNAFVYGDEIMEGQNSINDIHIKGTLAKESNTNG</sequence>
<dbReference type="EMBL" id="JAGXBY010000004">
    <property type="protein sequence ID" value="MBS3681225.1"/>
    <property type="molecule type" value="Genomic_DNA"/>
</dbReference>
<accession>A0ABS5MFY0</accession>
<organism evidence="1 2">
    <name type="scientific">Ornithinibacillus massiliensis</name>
    <dbReference type="NCBI Taxonomy" id="1944633"/>
    <lineage>
        <taxon>Bacteria</taxon>
        <taxon>Bacillati</taxon>
        <taxon>Bacillota</taxon>
        <taxon>Bacilli</taxon>
        <taxon>Bacillales</taxon>
        <taxon>Bacillaceae</taxon>
        <taxon>Ornithinibacillus</taxon>
    </lineage>
</organism>
<comment type="caution">
    <text evidence="1">The sequence shown here is derived from an EMBL/GenBank/DDBJ whole genome shotgun (WGS) entry which is preliminary data.</text>
</comment>
<protein>
    <submittedName>
        <fullName evidence="1">Uncharacterized protein</fullName>
    </submittedName>
</protein>
<gene>
    <name evidence="1" type="ORF">KGF86_13535</name>
</gene>
<dbReference type="Proteomes" id="UP000681870">
    <property type="component" value="Unassembled WGS sequence"/>
</dbReference>
<reference evidence="1 2" key="1">
    <citation type="submission" date="2021-05" db="EMBL/GenBank/DDBJ databases">
        <title>Ornithinibacillus massiliensis sp. nov.</title>
        <authorList>
            <person name="Iwaza R."/>
            <person name="Lagier J.-C."/>
            <person name="Raoult D."/>
        </authorList>
    </citation>
    <scope>NUCLEOTIDE SEQUENCE [LARGE SCALE GENOMIC DNA]</scope>
    <source>
        <strain evidence="1 2">Marseille-P3601</strain>
    </source>
</reference>
<proteinExistence type="predicted"/>
<name>A0ABS5MFY0_9BACI</name>
<dbReference type="RefSeq" id="WP_211742197.1">
    <property type="nucleotide sequence ID" value="NZ_JAGXBY010000004.1"/>
</dbReference>
<evidence type="ECO:0000313" key="2">
    <source>
        <dbReference type="Proteomes" id="UP000681870"/>
    </source>
</evidence>
<evidence type="ECO:0000313" key="1">
    <source>
        <dbReference type="EMBL" id="MBS3681225.1"/>
    </source>
</evidence>